<name>A0A8S5SUC0_9VIRU</name>
<proteinExistence type="predicted"/>
<accession>A0A8S5SUC0</accession>
<dbReference type="GO" id="GO:0016787">
    <property type="term" value="F:hydrolase activity"/>
    <property type="evidence" value="ECO:0007669"/>
    <property type="project" value="UniProtKB-KW"/>
</dbReference>
<dbReference type="EMBL" id="BK032673">
    <property type="protein sequence ID" value="DAF54162.1"/>
    <property type="molecule type" value="Genomic_DNA"/>
</dbReference>
<protein>
    <submittedName>
        <fullName evidence="1">Recombination enhancement function protein nuclease, DNase, HYDROLASE.4A</fullName>
    </submittedName>
</protein>
<organism evidence="1">
    <name type="scientific">Phage sp. ctcqm2</name>
    <dbReference type="NCBI Taxonomy" id="2828007"/>
    <lineage>
        <taxon>Viruses</taxon>
    </lineage>
</organism>
<keyword evidence="1" id="KW-0378">Hydrolase</keyword>
<evidence type="ECO:0000313" key="1">
    <source>
        <dbReference type="EMBL" id="DAF54162.1"/>
    </source>
</evidence>
<reference evidence="1" key="1">
    <citation type="journal article" date="2021" name="Proc. Natl. Acad. Sci. U.S.A.">
        <title>A Catalog of Tens of Thousands of Viruses from Human Metagenomes Reveals Hidden Associations with Chronic Diseases.</title>
        <authorList>
            <person name="Tisza M.J."/>
            <person name="Buck C.B."/>
        </authorList>
    </citation>
    <scope>NUCLEOTIDE SEQUENCE</scope>
    <source>
        <strain evidence="1">Ctcqm2</strain>
    </source>
</reference>
<sequence length="92" mass="10796">MSERRCFLCGRNGAQDPLERHHIFGGSFRGKSEKYGAVVWLCGDRCHRNGKTAVHRNGDQMRRLRRYGQLTIMKNEGWSESDFRREFGKSYL</sequence>